<accession>A0A8J2KRN7</accession>
<evidence type="ECO:0000313" key="2">
    <source>
        <dbReference type="Proteomes" id="UP000708208"/>
    </source>
</evidence>
<dbReference type="Proteomes" id="UP000708208">
    <property type="component" value="Unassembled WGS sequence"/>
</dbReference>
<sequence>MTGLVVIISTSPWDLSEVRTFVGRNWKRIVKRFFNLSVLVLFQKKSSFPSTPKNTGSTCIWIEDPLFHAIDASKLARRI</sequence>
<dbReference type="AlphaFoldDB" id="A0A8J2KRN7"/>
<comment type="caution">
    <text evidence="1">The sequence shown here is derived from an EMBL/GenBank/DDBJ whole genome shotgun (WGS) entry which is preliminary data.</text>
</comment>
<reference evidence="1" key="1">
    <citation type="submission" date="2021-06" db="EMBL/GenBank/DDBJ databases">
        <authorList>
            <person name="Hodson N. C."/>
            <person name="Mongue J. A."/>
            <person name="Jaron S. K."/>
        </authorList>
    </citation>
    <scope>NUCLEOTIDE SEQUENCE</scope>
</reference>
<evidence type="ECO:0000313" key="1">
    <source>
        <dbReference type="EMBL" id="CAG7817659.1"/>
    </source>
</evidence>
<protein>
    <submittedName>
        <fullName evidence="1">Uncharacterized protein</fullName>
    </submittedName>
</protein>
<organism evidence="1 2">
    <name type="scientific">Allacma fusca</name>
    <dbReference type="NCBI Taxonomy" id="39272"/>
    <lineage>
        <taxon>Eukaryota</taxon>
        <taxon>Metazoa</taxon>
        <taxon>Ecdysozoa</taxon>
        <taxon>Arthropoda</taxon>
        <taxon>Hexapoda</taxon>
        <taxon>Collembola</taxon>
        <taxon>Symphypleona</taxon>
        <taxon>Sminthuridae</taxon>
        <taxon>Allacma</taxon>
    </lineage>
</organism>
<gene>
    <name evidence="1" type="ORF">AFUS01_LOCUS28211</name>
</gene>
<dbReference type="EMBL" id="CAJVCH010399784">
    <property type="protein sequence ID" value="CAG7817659.1"/>
    <property type="molecule type" value="Genomic_DNA"/>
</dbReference>
<keyword evidence="2" id="KW-1185">Reference proteome</keyword>
<name>A0A8J2KRN7_9HEXA</name>
<proteinExistence type="predicted"/>